<dbReference type="InterPro" id="IPR050263">
    <property type="entry name" value="Bact_Fimbrial_Adh_Pro"/>
</dbReference>
<protein>
    <submittedName>
        <fullName evidence="7">Fimbrial protein</fullName>
    </submittedName>
</protein>
<evidence type="ECO:0000256" key="4">
    <source>
        <dbReference type="ARBA" id="ARBA00023263"/>
    </source>
</evidence>
<organism evidence="7 8">
    <name type="scientific">Providencia rettgeri</name>
    <dbReference type="NCBI Taxonomy" id="587"/>
    <lineage>
        <taxon>Bacteria</taxon>
        <taxon>Pseudomonadati</taxon>
        <taxon>Pseudomonadota</taxon>
        <taxon>Gammaproteobacteria</taxon>
        <taxon>Enterobacterales</taxon>
        <taxon>Morganellaceae</taxon>
        <taxon>Providencia</taxon>
    </lineage>
</organism>
<dbReference type="GO" id="GO:0009289">
    <property type="term" value="C:pilus"/>
    <property type="evidence" value="ECO:0007669"/>
    <property type="project" value="UniProtKB-SubCell"/>
</dbReference>
<feature type="signal peptide" evidence="5">
    <location>
        <begin position="1"/>
        <end position="23"/>
    </location>
</feature>
<comment type="subcellular location">
    <subcellularLocation>
        <location evidence="1">Fimbrium</location>
    </subcellularLocation>
</comment>
<gene>
    <name evidence="7" type="ORF">KOF27_20575</name>
</gene>
<evidence type="ECO:0000256" key="3">
    <source>
        <dbReference type="ARBA" id="ARBA00022729"/>
    </source>
</evidence>
<feature type="chain" id="PRO_5042570484" evidence="5">
    <location>
        <begin position="24"/>
        <end position="174"/>
    </location>
</feature>
<evidence type="ECO:0000256" key="1">
    <source>
        <dbReference type="ARBA" id="ARBA00004561"/>
    </source>
</evidence>
<geneLocation type="plasmid" evidence="7 8">
    <name>p15628A_320</name>
</geneLocation>
<evidence type="ECO:0000313" key="7">
    <source>
        <dbReference type="EMBL" id="WHT95908.1"/>
    </source>
</evidence>
<keyword evidence="3 5" id="KW-0732">Signal</keyword>
<feature type="domain" description="Fimbrial-type adhesion" evidence="6">
    <location>
        <begin position="28"/>
        <end position="173"/>
    </location>
</feature>
<dbReference type="AlphaFoldDB" id="A0AAJ6K4R8"/>
<proteinExistence type="inferred from homology"/>
<name>A0AAJ6K4R8_PRORE</name>
<accession>A0AAJ6K4R8</accession>
<evidence type="ECO:0000259" key="6">
    <source>
        <dbReference type="Pfam" id="PF00419"/>
    </source>
</evidence>
<evidence type="ECO:0000256" key="5">
    <source>
        <dbReference type="SAM" id="SignalP"/>
    </source>
</evidence>
<comment type="similarity">
    <text evidence="2">Belongs to the fimbrial protein family.</text>
</comment>
<evidence type="ECO:0000256" key="2">
    <source>
        <dbReference type="ARBA" id="ARBA00006671"/>
    </source>
</evidence>
<dbReference type="SUPFAM" id="SSF49401">
    <property type="entry name" value="Bacterial adhesins"/>
    <property type="match status" value="1"/>
</dbReference>
<dbReference type="GO" id="GO:0043709">
    <property type="term" value="P:cell adhesion involved in single-species biofilm formation"/>
    <property type="evidence" value="ECO:0007669"/>
    <property type="project" value="TreeGrafter"/>
</dbReference>
<dbReference type="InterPro" id="IPR036937">
    <property type="entry name" value="Adhesion_dom_fimbrial_sf"/>
</dbReference>
<dbReference type="Proteomes" id="UP000682358">
    <property type="component" value="Plasmid p15628A_320"/>
</dbReference>
<sequence length="174" mass="17803">MNKKLIASIIVASSTLLANNALATDGTINFTGEITDQACQLSSGSDALEVNLGKVSKTALPAVGSTTASTKFTIKLSGCPASITSAAVTFDGTPYAGDNQILALRADAGVATGVGIQITDDANTVVPLYTKSKAYTLQETVENNLDFSARYIAKSANITAGPANSNAVFTVSYN</sequence>
<dbReference type="Gene3D" id="2.60.40.1090">
    <property type="entry name" value="Fimbrial-type adhesion domain"/>
    <property type="match status" value="1"/>
</dbReference>
<dbReference type="Pfam" id="PF00419">
    <property type="entry name" value="Fimbrial"/>
    <property type="match status" value="1"/>
</dbReference>
<keyword evidence="7" id="KW-0614">Plasmid</keyword>
<keyword evidence="4" id="KW-0281">Fimbrium</keyword>
<dbReference type="InterPro" id="IPR000259">
    <property type="entry name" value="Adhesion_dom_fimbrial"/>
</dbReference>
<dbReference type="InterPro" id="IPR008966">
    <property type="entry name" value="Adhesion_dom_sf"/>
</dbReference>
<dbReference type="EMBL" id="CP123373">
    <property type="protein sequence ID" value="WHT95908.1"/>
    <property type="molecule type" value="Genomic_DNA"/>
</dbReference>
<dbReference type="PANTHER" id="PTHR33420">
    <property type="entry name" value="FIMBRIAL SUBUNIT ELFA-RELATED"/>
    <property type="match status" value="1"/>
</dbReference>
<evidence type="ECO:0000313" key="8">
    <source>
        <dbReference type="Proteomes" id="UP000682358"/>
    </source>
</evidence>
<dbReference type="PANTHER" id="PTHR33420:SF3">
    <property type="entry name" value="FIMBRIAL SUBUNIT ELFA"/>
    <property type="match status" value="1"/>
</dbReference>
<reference evidence="7" key="1">
    <citation type="submission" date="2023-04" db="EMBL/GenBank/DDBJ databases">
        <title>Co-integrate Col3M blaNDM-1-harbouring plasmids in clinical Providencia rettgeri isolates from Argentina.</title>
        <authorList>
            <person name="de Belder D."/>
            <person name="Martino F."/>
            <person name="Tijet N."/>
            <person name="Melano R.G."/>
            <person name="Faccone D."/>
            <person name="de Mendieta J.M."/>
            <person name="Rapoport M."/>
            <person name="Albornoz E."/>
            <person name="Petroni A."/>
            <person name="Tuduri E."/>
            <person name="Derdoy L."/>
            <person name="Cogut S."/>
            <person name="Errecalde L."/>
            <person name="Pasteran F."/>
            <person name="Corso A."/>
            <person name="Gomez S.A."/>
        </authorList>
    </citation>
    <scope>NUCLEOTIDE SEQUENCE</scope>
    <source>
        <strain evidence="7">PreM15628</strain>
        <plasmid evidence="7">p15628A_320</plasmid>
    </source>
</reference>
<dbReference type="RefSeq" id="WP_283656883.1">
    <property type="nucleotide sequence ID" value="NZ_CP123366.1"/>
</dbReference>